<keyword evidence="1" id="KW-0732">Signal</keyword>
<evidence type="ECO:0000313" key="3">
    <source>
        <dbReference type="Proteomes" id="UP001596997"/>
    </source>
</evidence>
<name>A0ABW3HZC3_9FLAO</name>
<dbReference type="EMBL" id="JBHTJM010000002">
    <property type="protein sequence ID" value="MFD0962891.1"/>
    <property type="molecule type" value="Genomic_DNA"/>
</dbReference>
<evidence type="ECO:0000313" key="2">
    <source>
        <dbReference type="EMBL" id="MFD0962891.1"/>
    </source>
</evidence>
<organism evidence="2 3">
    <name type="scientific">Pseudofulvibacter geojedonensis</name>
    <dbReference type="NCBI Taxonomy" id="1123758"/>
    <lineage>
        <taxon>Bacteria</taxon>
        <taxon>Pseudomonadati</taxon>
        <taxon>Bacteroidota</taxon>
        <taxon>Flavobacteriia</taxon>
        <taxon>Flavobacteriales</taxon>
        <taxon>Flavobacteriaceae</taxon>
        <taxon>Pseudofulvibacter</taxon>
    </lineage>
</organism>
<accession>A0ABW3HZC3</accession>
<dbReference type="RefSeq" id="WP_377713013.1">
    <property type="nucleotide sequence ID" value="NZ_JBHTJM010000002.1"/>
</dbReference>
<comment type="caution">
    <text evidence="2">The sequence shown here is derived from an EMBL/GenBank/DDBJ whole genome shotgun (WGS) entry which is preliminary data.</text>
</comment>
<keyword evidence="3" id="KW-1185">Reference proteome</keyword>
<protein>
    <submittedName>
        <fullName evidence="2">Uncharacterized protein</fullName>
    </submittedName>
</protein>
<reference evidence="3" key="1">
    <citation type="journal article" date="2019" name="Int. J. Syst. Evol. Microbiol.">
        <title>The Global Catalogue of Microorganisms (GCM) 10K type strain sequencing project: providing services to taxonomists for standard genome sequencing and annotation.</title>
        <authorList>
            <consortium name="The Broad Institute Genomics Platform"/>
            <consortium name="The Broad Institute Genome Sequencing Center for Infectious Disease"/>
            <person name="Wu L."/>
            <person name="Ma J."/>
        </authorList>
    </citation>
    <scope>NUCLEOTIDE SEQUENCE [LARGE SCALE GENOMIC DNA]</scope>
    <source>
        <strain evidence="3">CCUG 62114</strain>
    </source>
</reference>
<gene>
    <name evidence="2" type="ORF">ACFQ1O_02615</name>
</gene>
<feature type="signal peptide" evidence="1">
    <location>
        <begin position="1"/>
        <end position="17"/>
    </location>
</feature>
<dbReference type="Proteomes" id="UP001596997">
    <property type="component" value="Unassembled WGS sequence"/>
</dbReference>
<sequence>MKTVFYSILITPLFLFAQVGIGTTTPSNQLDVNGWVEIANETAVGNDVEGTIRYNSVNKCMEFYNGTLWDCIGVQPKIQNFTLRDGIDETVSGDGVTNHTNFNGGGYTTNLYTFTVNDIKVGDKILFLLEVVVNGRNLRKDIDYNNTVKIYKPVTTMFVEKEVPGVNDKTPFATFLWIDATVSGNVDFTFEMNCAFSDAKVTTVVF</sequence>
<feature type="chain" id="PRO_5046165048" evidence="1">
    <location>
        <begin position="18"/>
        <end position="206"/>
    </location>
</feature>
<evidence type="ECO:0000256" key="1">
    <source>
        <dbReference type="SAM" id="SignalP"/>
    </source>
</evidence>
<proteinExistence type="predicted"/>